<evidence type="ECO:0000313" key="2">
    <source>
        <dbReference type="EMBL" id="CDA11216.1"/>
    </source>
</evidence>
<accession>R5XQZ0</accession>
<dbReference type="EMBL" id="CBBD010000050">
    <property type="protein sequence ID" value="CDA11216.1"/>
    <property type="molecule type" value="Genomic_DNA"/>
</dbReference>
<keyword evidence="1" id="KW-1133">Transmembrane helix</keyword>
<dbReference type="RefSeq" id="WP_022072373.1">
    <property type="nucleotide sequence ID" value="NZ_HF999329.1"/>
</dbReference>
<evidence type="ECO:0000313" key="3">
    <source>
        <dbReference type="Proteomes" id="UP000017980"/>
    </source>
</evidence>
<proteinExistence type="predicted"/>
<dbReference type="Proteomes" id="UP000017980">
    <property type="component" value="Unassembled WGS sequence"/>
</dbReference>
<feature type="transmembrane region" description="Helical" evidence="1">
    <location>
        <begin position="21"/>
        <end position="41"/>
    </location>
</feature>
<keyword evidence="1" id="KW-0812">Transmembrane</keyword>
<gene>
    <name evidence="2" type="ORF">BN488_02243</name>
</gene>
<evidence type="ECO:0000256" key="1">
    <source>
        <dbReference type="SAM" id="Phobius"/>
    </source>
</evidence>
<keyword evidence="1" id="KW-0472">Membrane</keyword>
<sequence>MKEEKARINIYQLIWNCLKWLLKRVIHLAIVFVRMTVYWIVKFLYKIFRLREIDVERQRSVFENMDDTVTYKHEFVFQKSDKFIDAWFYIQDLVHTLNLTDDQERELYDFIIQLVSEAEREAFNITTEYLRTKDLREPSFQDLCIQGIFNSSSNIDVRDRFENPLRQQEGIRLHYERKKAKNDAVDEAKSRGIF</sequence>
<comment type="caution">
    <text evidence="2">The sequence shown here is derived from an EMBL/GenBank/DDBJ whole genome shotgun (WGS) entry which is preliminary data.</text>
</comment>
<reference evidence="2" key="1">
    <citation type="submission" date="2012-11" db="EMBL/GenBank/DDBJ databases">
        <title>Dependencies among metagenomic species, viruses, plasmids and units of genetic variation.</title>
        <authorList>
            <person name="Nielsen H.B."/>
            <person name="Almeida M."/>
            <person name="Juncker A.S."/>
            <person name="Rasmussen S."/>
            <person name="Li J."/>
            <person name="Sunagawa S."/>
            <person name="Plichta D."/>
            <person name="Gautier L."/>
            <person name="Le Chatelier E."/>
            <person name="Peletier E."/>
            <person name="Bonde I."/>
            <person name="Nielsen T."/>
            <person name="Manichanh C."/>
            <person name="Arumugam M."/>
            <person name="Batto J."/>
            <person name="Santos M.B.Q.D."/>
            <person name="Blom N."/>
            <person name="Borruel N."/>
            <person name="Burgdorf K.S."/>
            <person name="Boumezbeur F."/>
            <person name="Casellas F."/>
            <person name="Dore J."/>
            <person name="Guarner F."/>
            <person name="Hansen T."/>
            <person name="Hildebrand F."/>
            <person name="Kaas R.S."/>
            <person name="Kennedy S."/>
            <person name="Kristiansen K."/>
            <person name="Kultima J.R."/>
            <person name="Leonard P."/>
            <person name="Levenez F."/>
            <person name="Lund O."/>
            <person name="Moumen B."/>
            <person name="Le Paslier D."/>
            <person name="Pons N."/>
            <person name="Pedersen O."/>
            <person name="Prifti E."/>
            <person name="Qin J."/>
            <person name="Raes J."/>
            <person name="Tap J."/>
            <person name="Tims S."/>
            <person name="Ussery D.W."/>
            <person name="Yamada T."/>
            <person name="MetaHit consortium"/>
            <person name="Renault P."/>
            <person name="Sicheritz-Ponten T."/>
            <person name="Bork P."/>
            <person name="Wang J."/>
            <person name="Brunak S."/>
            <person name="Ehrlich S.D."/>
        </authorList>
    </citation>
    <scope>NUCLEOTIDE SEQUENCE [LARGE SCALE GENOMIC DNA]</scope>
</reference>
<dbReference type="AlphaFoldDB" id="R5XQZ0"/>
<name>R5XQZ0_9FIRM</name>
<protein>
    <submittedName>
        <fullName evidence="2">Uncharacterized protein</fullName>
    </submittedName>
</protein>
<organism evidence="2 3">
    <name type="scientific">Intestinibacter bartlettii CAG:1329</name>
    <dbReference type="NCBI Taxonomy" id="1263063"/>
    <lineage>
        <taxon>Bacteria</taxon>
        <taxon>Bacillati</taxon>
        <taxon>Bacillota</taxon>
        <taxon>Clostridia</taxon>
        <taxon>Peptostreptococcales</taxon>
        <taxon>Peptostreptococcaceae</taxon>
        <taxon>Intestinibacter</taxon>
    </lineage>
</organism>